<proteinExistence type="predicted"/>
<dbReference type="RefSeq" id="WP_146454363.1">
    <property type="nucleotide sequence ID" value="NZ_SJPW01000001.1"/>
</dbReference>
<evidence type="ECO:0000259" key="3">
    <source>
        <dbReference type="Pfam" id="PF13360"/>
    </source>
</evidence>
<sequence precursor="true">MKTLLLCLSMMLFGCVTTSPPVMSQEASLRSWTDITGRFKINGRLIEVRDGDVFLQDSAGKTIKIAVSRLSVDDQKYLEAGDNPFQMVDDGEAVDSPTDKRAESGSSLGTWSSIRKTRWDRARDIVTLAATRWNPPVIDADLSYIPVRAPLTKKASFHEKSHPIVVNVAIGRAVIGYTTTFAVPKPQTRLSLIDLKTGRSVHSDTVEADMRPIALLDDGTSIVMAGNANARGEFEKKDSMEVWQLANKQLKRSGSWTPYPDDDTSYSRKADGEIKSGGTIDADLIYTVTTKGHVAVWRIETQSPVWHGRLHSQFFDIALSTDRKLMAIVDNEVVTVLDPVTGRLMGQQVMPEGSRVSWPRIAFTPNGKQVIVSSGSRLMRLDLARGDWIGQVDLDRAISLNQEFAVPASDFVLTDNRMLFHMPTQTDLCQYSGIESMAMVGKYAMVVVQASENGSLLPTEMPTPMAAQMLDRAMSDPESFVVHPGAKVSIDVTEIQPEYRDQVAIDLKAAATASGLVVDEWGTLVLKAKINGPRQDAINFTGHGSYIVTLYQSFVDLRSGDDLLIRRSDANLSPHMYFDNPRSLERAIEQLGKQPNLNIFSAIRFPKFMSLPEPSATTHANTTALTHAAFTSRGVSE</sequence>
<dbReference type="InterPro" id="IPR002372">
    <property type="entry name" value="PQQ_rpt_dom"/>
</dbReference>
<reference evidence="4 5" key="1">
    <citation type="submission" date="2019-02" db="EMBL/GenBank/DDBJ databases">
        <title>Deep-cultivation of Planctomycetes and their phenomic and genomic characterization uncovers novel biology.</title>
        <authorList>
            <person name="Wiegand S."/>
            <person name="Jogler M."/>
            <person name="Boedeker C."/>
            <person name="Pinto D."/>
            <person name="Vollmers J."/>
            <person name="Rivas-Marin E."/>
            <person name="Kohn T."/>
            <person name="Peeters S.H."/>
            <person name="Heuer A."/>
            <person name="Rast P."/>
            <person name="Oberbeckmann S."/>
            <person name="Bunk B."/>
            <person name="Jeske O."/>
            <person name="Meyerdierks A."/>
            <person name="Storesund J.E."/>
            <person name="Kallscheuer N."/>
            <person name="Luecker S."/>
            <person name="Lage O.M."/>
            <person name="Pohl T."/>
            <person name="Merkel B.J."/>
            <person name="Hornburger P."/>
            <person name="Mueller R.-W."/>
            <person name="Bruemmer F."/>
            <person name="Labrenz M."/>
            <person name="Spormann A.M."/>
            <person name="Op Den Camp H."/>
            <person name="Overmann J."/>
            <person name="Amann R."/>
            <person name="Jetten M.S.M."/>
            <person name="Mascher T."/>
            <person name="Medema M.H."/>
            <person name="Devos D.P."/>
            <person name="Kaster A.-K."/>
            <person name="Ovreas L."/>
            <person name="Rohde M."/>
            <person name="Galperin M.Y."/>
            <person name="Jogler C."/>
        </authorList>
    </citation>
    <scope>NUCLEOTIDE SEQUENCE [LARGE SCALE GENOMIC DNA]</scope>
    <source>
        <strain evidence="4 5">Poly51</strain>
    </source>
</reference>
<dbReference type="PROSITE" id="PS51257">
    <property type="entry name" value="PROKAR_LIPOPROTEIN"/>
    <property type="match status" value="1"/>
</dbReference>
<gene>
    <name evidence="4" type="ORF">Poly51_07810</name>
</gene>
<dbReference type="Gene3D" id="2.30.30.700">
    <property type="entry name" value="SLA1 homology domain 1"/>
    <property type="match status" value="1"/>
</dbReference>
<keyword evidence="5" id="KW-1185">Reference proteome</keyword>
<dbReference type="InterPro" id="IPR011047">
    <property type="entry name" value="Quinoprotein_ADH-like_sf"/>
</dbReference>
<evidence type="ECO:0000259" key="2">
    <source>
        <dbReference type="Pfam" id="PF03983"/>
    </source>
</evidence>
<keyword evidence="1" id="KW-0732">Signal</keyword>
<dbReference type="EMBL" id="SJPW01000001">
    <property type="protein sequence ID" value="TWU60505.1"/>
    <property type="molecule type" value="Genomic_DNA"/>
</dbReference>
<dbReference type="GO" id="GO:0008092">
    <property type="term" value="F:cytoskeletal protein binding"/>
    <property type="evidence" value="ECO:0007669"/>
    <property type="project" value="InterPro"/>
</dbReference>
<comment type="caution">
    <text evidence="4">The sequence shown here is derived from an EMBL/GenBank/DDBJ whole genome shotgun (WGS) entry which is preliminary data.</text>
</comment>
<dbReference type="OrthoDB" id="291762at2"/>
<accession>A0A5C6FI73</accession>
<dbReference type="InterPro" id="IPR007131">
    <property type="entry name" value="SHD1"/>
</dbReference>
<dbReference type="Proteomes" id="UP000318288">
    <property type="component" value="Unassembled WGS sequence"/>
</dbReference>
<dbReference type="AlphaFoldDB" id="A0A5C6FI73"/>
<dbReference type="InterPro" id="IPR015943">
    <property type="entry name" value="WD40/YVTN_repeat-like_dom_sf"/>
</dbReference>
<feature type="signal peptide" evidence="1">
    <location>
        <begin position="1"/>
        <end position="24"/>
    </location>
</feature>
<evidence type="ECO:0000313" key="4">
    <source>
        <dbReference type="EMBL" id="TWU60505.1"/>
    </source>
</evidence>
<evidence type="ECO:0000313" key="5">
    <source>
        <dbReference type="Proteomes" id="UP000318288"/>
    </source>
</evidence>
<dbReference type="Pfam" id="PF03983">
    <property type="entry name" value="SHD1"/>
    <property type="match status" value="1"/>
</dbReference>
<dbReference type="Pfam" id="PF13360">
    <property type="entry name" value="PQQ_2"/>
    <property type="match status" value="1"/>
</dbReference>
<dbReference type="GO" id="GO:0030674">
    <property type="term" value="F:protein-macromolecule adaptor activity"/>
    <property type="evidence" value="ECO:0007669"/>
    <property type="project" value="InterPro"/>
</dbReference>
<dbReference type="Gene3D" id="2.130.10.10">
    <property type="entry name" value="YVTN repeat-like/Quinoprotein amine dehydrogenase"/>
    <property type="match status" value="1"/>
</dbReference>
<evidence type="ECO:0000256" key="1">
    <source>
        <dbReference type="SAM" id="SignalP"/>
    </source>
</evidence>
<feature type="chain" id="PRO_5023066494" evidence="1">
    <location>
        <begin position="25"/>
        <end position="637"/>
    </location>
</feature>
<dbReference type="GO" id="GO:0042802">
    <property type="term" value="F:identical protein binding"/>
    <property type="evidence" value="ECO:0007669"/>
    <property type="project" value="InterPro"/>
</dbReference>
<dbReference type="SUPFAM" id="SSF50998">
    <property type="entry name" value="Quinoprotein alcohol dehydrogenase-like"/>
    <property type="match status" value="1"/>
</dbReference>
<feature type="domain" description="SLA1 homology" evidence="2">
    <location>
        <begin position="26"/>
        <end position="80"/>
    </location>
</feature>
<feature type="domain" description="Pyrrolo-quinoline quinone repeat" evidence="3">
    <location>
        <begin position="275"/>
        <end position="394"/>
    </location>
</feature>
<protein>
    <submittedName>
        <fullName evidence="4">Uncharacterized protein</fullName>
    </submittedName>
</protein>
<dbReference type="GO" id="GO:0043130">
    <property type="term" value="F:ubiquitin binding"/>
    <property type="evidence" value="ECO:0007669"/>
    <property type="project" value="InterPro"/>
</dbReference>
<organism evidence="4 5">
    <name type="scientific">Rubripirellula tenax</name>
    <dbReference type="NCBI Taxonomy" id="2528015"/>
    <lineage>
        <taxon>Bacteria</taxon>
        <taxon>Pseudomonadati</taxon>
        <taxon>Planctomycetota</taxon>
        <taxon>Planctomycetia</taxon>
        <taxon>Pirellulales</taxon>
        <taxon>Pirellulaceae</taxon>
        <taxon>Rubripirellula</taxon>
    </lineage>
</organism>
<name>A0A5C6FI73_9BACT</name>